<dbReference type="RefSeq" id="WP_179701600.1">
    <property type="nucleotide sequence ID" value="NZ_BAAAHA010000001.1"/>
</dbReference>
<organism evidence="3 4">
    <name type="scientific">Leifsonia naganoensis</name>
    <dbReference type="NCBI Taxonomy" id="150025"/>
    <lineage>
        <taxon>Bacteria</taxon>
        <taxon>Bacillati</taxon>
        <taxon>Actinomycetota</taxon>
        <taxon>Actinomycetes</taxon>
        <taxon>Micrococcales</taxon>
        <taxon>Microbacteriaceae</taxon>
        <taxon>Leifsonia</taxon>
    </lineage>
</organism>
<name>A0A853DTN3_9MICO</name>
<reference evidence="3 4" key="1">
    <citation type="submission" date="2020-07" db="EMBL/GenBank/DDBJ databases">
        <title>Sequencing the genomes of 1000 actinobacteria strains.</title>
        <authorList>
            <person name="Klenk H.-P."/>
        </authorList>
    </citation>
    <scope>NUCLEOTIDE SEQUENCE [LARGE SCALE GENOMIC DNA]</scope>
    <source>
        <strain evidence="3 4">DSM 15166</strain>
    </source>
</reference>
<feature type="region of interest" description="Disordered" evidence="2">
    <location>
        <begin position="1"/>
        <end position="20"/>
    </location>
</feature>
<keyword evidence="3" id="KW-0808">Transferase</keyword>
<dbReference type="PANTHER" id="PTHR18964">
    <property type="entry name" value="ROK (REPRESSOR, ORF, KINASE) FAMILY"/>
    <property type="match status" value="1"/>
</dbReference>
<dbReference type="PANTHER" id="PTHR18964:SF149">
    <property type="entry name" value="BIFUNCTIONAL UDP-N-ACETYLGLUCOSAMINE 2-EPIMERASE_N-ACETYLMANNOSAMINE KINASE"/>
    <property type="match status" value="1"/>
</dbReference>
<evidence type="ECO:0000313" key="3">
    <source>
        <dbReference type="EMBL" id="NYK11023.1"/>
    </source>
</evidence>
<comment type="caution">
    <text evidence="3">The sequence shown here is derived from an EMBL/GenBank/DDBJ whole genome shotgun (WGS) entry which is preliminary data.</text>
</comment>
<comment type="similarity">
    <text evidence="1">Belongs to the ROK (NagC/XylR) family.</text>
</comment>
<keyword evidence="3" id="KW-0418">Kinase</keyword>
<dbReference type="EMBL" id="JACCHJ010000001">
    <property type="protein sequence ID" value="NYK11023.1"/>
    <property type="molecule type" value="Genomic_DNA"/>
</dbReference>
<dbReference type="Gene3D" id="1.10.10.10">
    <property type="entry name" value="Winged helix-like DNA-binding domain superfamily/Winged helix DNA-binding domain"/>
    <property type="match status" value="1"/>
</dbReference>
<dbReference type="AlphaFoldDB" id="A0A853DTN3"/>
<dbReference type="Pfam" id="PF00480">
    <property type="entry name" value="ROK"/>
    <property type="match status" value="1"/>
</dbReference>
<dbReference type="GO" id="GO:0016301">
    <property type="term" value="F:kinase activity"/>
    <property type="evidence" value="ECO:0007669"/>
    <property type="project" value="UniProtKB-KW"/>
</dbReference>
<evidence type="ECO:0000256" key="1">
    <source>
        <dbReference type="ARBA" id="ARBA00006479"/>
    </source>
</evidence>
<evidence type="ECO:0000256" key="2">
    <source>
        <dbReference type="SAM" id="MobiDB-lite"/>
    </source>
</evidence>
<dbReference type="SUPFAM" id="SSF53067">
    <property type="entry name" value="Actin-like ATPase domain"/>
    <property type="match status" value="1"/>
</dbReference>
<evidence type="ECO:0000313" key="4">
    <source>
        <dbReference type="Proteomes" id="UP000521075"/>
    </source>
</evidence>
<dbReference type="PROSITE" id="PS01125">
    <property type="entry name" value="ROK"/>
    <property type="match status" value="1"/>
</dbReference>
<dbReference type="InterPro" id="IPR036390">
    <property type="entry name" value="WH_DNA-bd_sf"/>
</dbReference>
<dbReference type="InterPro" id="IPR043129">
    <property type="entry name" value="ATPase_NBD"/>
</dbReference>
<sequence length="409" mass="42962">MSAQVRPDGPAPRESATVTTLRQQNRAAALRFVLQEGETTRADLARRCGFSSASAANITAELIEDGLIAEVGSVASRGGRPISVIAPRADGAYAIGVDVGERGVAVELFDLSLAMVDREFRGGRSEESYDDIHRDLTDAVAALRDRNRERWPRVLGIGLGLPGVVETESDGSQVLYAQSLGWDPRPIPLDLDPDLPVFAENGAKTQARAELWYGAARGIDHAVVALLGRGVGLGIISDGQLAHGAFSSAGEWGHTKIHAGGALCRCGQRGCVEAYLGANAILGSWHEHGGSFDGSGWQAIGALLAAAETDPAAGGVVDEAIETLGAALGSVVNLTNPQRIVIGGWVGMRLMEHHLERIGDAVRRNCLERLGTQFEIVPATFGGDTVALGSALMPIMALIDTPRVSLFAV</sequence>
<dbReference type="Gene3D" id="3.30.420.40">
    <property type="match status" value="2"/>
</dbReference>
<accession>A0A853DTN3</accession>
<dbReference type="InterPro" id="IPR036388">
    <property type="entry name" value="WH-like_DNA-bd_sf"/>
</dbReference>
<proteinExistence type="inferred from homology"/>
<dbReference type="InterPro" id="IPR049874">
    <property type="entry name" value="ROK_cs"/>
</dbReference>
<protein>
    <submittedName>
        <fullName evidence="3">Putative NBD/HSP70 family sugar kinase</fullName>
    </submittedName>
</protein>
<gene>
    <name evidence="3" type="ORF">HNR14_002904</name>
</gene>
<keyword evidence="4" id="KW-1185">Reference proteome</keyword>
<dbReference type="InterPro" id="IPR000600">
    <property type="entry name" value="ROK"/>
</dbReference>
<dbReference type="Proteomes" id="UP000521075">
    <property type="component" value="Unassembled WGS sequence"/>
</dbReference>
<dbReference type="SUPFAM" id="SSF46785">
    <property type="entry name" value="Winged helix' DNA-binding domain"/>
    <property type="match status" value="1"/>
</dbReference>